<gene>
    <name evidence="2" type="ORF">BaRGS_00004664</name>
</gene>
<dbReference type="AlphaFoldDB" id="A0ABD0LX32"/>
<feature type="non-terminal residue" evidence="2">
    <location>
        <position position="93"/>
    </location>
</feature>
<dbReference type="Proteomes" id="UP001519460">
    <property type="component" value="Unassembled WGS sequence"/>
</dbReference>
<evidence type="ECO:0000313" key="2">
    <source>
        <dbReference type="EMBL" id="KAK7503932.1"/>
    </source>
</evidence>
<proteinExistence type="predicted"/>
<sequence length="93" mass="9959">MTLAPFLQTDDSEAGKFASGMKPTVLRYNTADNTHQACYLTPGCGLRNSSNNHSMSISVPVYTLPSLVQRNLSRQPSSEGEALSNRRAVTGAA</sequence>
<evidence type="ECO:0000256" key="1">
    <source>
        <dbReference type="SAM" id="MobiDB-lite"/>
    </source>
</evidence>
<keyword evidence="3" id="KW-1185">Reference proteome</keyword>
<reference evidence="2 3" key="1">
    <citation type="journal article" date="2023" name="Sci. Data">
        <title>Genome assembly of the Korean intertidal mud-creeper Batillaria attramentaria.</title>
        <authorList>
            <person name="Patra A.K."/>
            <person name="Ho P.T."/>
            <person name="Jun S."/>
            <person name="Lee S.J."/>
            <person name="Kim Y."/>
            <person name="Won Y.J."/>
        </authorList>
    </citation>
    <scope>NUCLEOTIDE SEQUENCE [LARGE SCALE GENOMIC DNA]</scope>
    <source>
        <strain evidence="2">Wonlab-2016</strain>
    </source>
</reference>
<protein>
    <submittedName>
        <fullName evidence="2">Uncharacterized protein</fullName>
    </submittedName>
</protein>
<comment type="caution">
    <text evidence="2">The sequence shown here is derived from an EMBL/GenBank/DDBJ whole genome shotgun (WGS) entry which is preliminary data.</text>
</comment>
<accession>A0ABD0LX32</accession>
<evidence type="ECO:0000313" key="3">
    <source>
        <dbReference type="Proteomes" id="UP001519460"/>
    </source>
</evidence>
<organism evidence="2 3">
    <name type="scientific">Batillaria attramentaria</name>
    <dbReference type="NCBI Taxonomy" id="370345"/>
    <lineage>
        <taxon>Eukaryota</taxon>
        <taxon>Metazoa</taxon>
        <taxon>Spiralia</taxon>
        <taxon>Lophotrochozoa</taxon>
        <taxon>Mollusca</taxon>
        <taxon>Gastropoda</taxon>
        <taxon>Caenogastropoda</taxon>
        <taxon>Sorbeoconcha</taxon>
        <taxon>Cerithioidea</taxon>
        <taxon>Batillariidae</taxon>
        <taxon>Batillaria</taxon>
    </lineage>
</organism>
<feature type="region of interest" description="Disordered" evidence="1">
    <location>
        <begin position="72"/>
        <end position="93"/>
    </location>
</feature>
<dbReference type="EMBL" id="JACVVK020000017">
    <property type="protein sequence ID" value="KAK7503932.1"/>
    <property type="molecule type" value="Genomic_DNA"/>
</dbReference>
<name>A0ABD0LX32_9CAEN</name>